<dbReference type="Proteomes" id="UP000298030">
    <property type="component" value="Unassembled WGS sequence"/>
</dbReference>
<evidence type="ECO:0000313" key="2">
    <source>
        <dbReference type="Proteomes" id="UP000298030"/>
    </source>
</evidence>
<protein>
    <submittedName>
        <fullName evidence="1">Uncharacterized protein</fullName>
    </submittedName>
</protein>
<evidence type="ECO:0000313" key="1">
    <source>
        <dbReference type="EMBL" id="TEB26781.1"/>
    </source>
</evidence>
<name>A0A4Y7SYJ4_COPMI</name>
<accession>A0A4Y7SYJ4</accession>
<dbReference type="AlphaFoldDB" id="A0A4Y7SYJ4"/>
<comment type="caution">
    <text evidence="1">The sequence shown here is derived from an EMBL/GenBank/DDBJ whole genome shotgun (WGS) entry which is preliminary data.</text>
</comment>
<organism evidence="1 2">
    <name type="scientific">Coprinellus micaceus</name>
    <name type="common">Glistening ink-cap mushroom</name>
    <name type="synonym">Coprinus micaceus</name>
    <dbReference type="NCBI Taxonomy" id="71717"/>
    <lineage>
        <taxon>Eukaryota</taxon>
        <taxon>Fungi</taxon>
        <taxon>Dikarya</taxon>
        <taxon>Basidiomycota</taxon>
        <taxon>Agaricomycotina</taxon>
        <taxon>Agaricomycetes</taxon>
        <taxon>Agaricomycetidae</taxon>
        <taxon>Agaricales</taxon>
        <taxon>Agaricineae</taxon>
        <taxon>Psathyrellaceae</taxon>
        <taxon>Coprinellus</taxon>
    </lineage>
</organism>
<proteinExistence type="predicted"/>
<sequence length="195" mass="20407">MGGNLLQMLSESGDAGKPLRKHAELGHAGSKLLHFRIHHFLHSGGLLDAGVKQKVLHRLLLGGGSRIVFRSPAPSSGPTLLGGLAAACLVSLPHDRSLITDWVLHVSGLAKSRASFVRDAGHTRCRGFCGKDTFVDPPSGLAAIACMIKRGDKAVAGFRAGIDVLVDLWFLASSGRRSGALLAGLVIGFDVADFG</sequence>
<reference evidence="1 2" key="1">
    <citation type="journal article" date="2019" name="Nat. Ecol. Evol.">
        <title>Megaphylogeny resolves global patterns of mushroom evolution.</title>
        <authorList>
            <person name="Varga T."/>
            <person name="Krizsan K."/>
            <person name="Foldi C."/>
            <person name="Dima B."/>
            <person name="Sanchez-Garcia M."/>
            <person name="Sanchez-Ramirez S."/>
            <person name="Szollosi G.J."/>
            <person name="Szarkandi J.G."/>
            <person name="Papp V."/>
            <person name="Albert L."/>
            <person name="Andreopoulos W."/>
            <person name="Angelini C."/>
            <person name="Antonin V."/>
            <person name="Barry K.W."/>
            <person name="Bougher N.L."/>
            <person name="Buchanan P."/>
            <person name="Buyck B."/>
            <person name="Bense V."/>
            <person name="Catcheside P."/>
            <person name="Chovatia M."/>
            <person name="Cooper J."/>
            <person name="Damon W."/>
            <person name="Desjardin D."/>
            <person name="Finy P."/>
            <person name="Geml J."/>
            <person name="Haridas S."/>
            <person name="Hughes K."/>
            <person name="Justo A."/>
            <person name="Karasinski D."/>
            <person name="Kautmanova I."/>
            <person name="Kiss B."/>
            <person name="Kocsube S."/>
            <person name="Kotiranta H."/>
            <person name="LaButti K.M."/>
            <person name="Lechner B.E."/>
            <person name="Liimatainen K."/>
            <person name="Lipzen A."/>
            <person name="Lukacs Z."/>
            <person name="Mihaltcheva S."/>
            <person name="Morgado L.N."/>
            <person name="Niskanen T."/>
            <person name="Noordeloos M.E."/>
            <person name="Ohm R.A."/>
            <person name="Ortiz-Santana B."/>
            <person name="Ovrebo C."/>
            <person name="Racz N."/>
            <person name="Riley R."/>
            <person name="Savchenko A."/>
            <person name="Shiryaev A."/>
            <person name="Soop K."/>
            <person name="Spirin V."/>
            <person name="Szebenyi C."/>
            <person name="Tomsovsky M."/>
            <person name="Tulloss R.E."/>
            <person name="Uehling J."/>
            <person name="Grigoriev I.V."/>
            <person name="Vagvolgyi C."/>
            <person name="Papp T."/>
            <person name="Martin F.M."/>
            <person name="Miettinen O."/>
            <person name="Hibbett D.S."/>
            <person name="Nagy L.G."/>
        </authorList>
    </citation>
    <scope>NUCLEOTIDE SEQUENCE [LARGE SCALE GENOMIC DNA]</scope>
    <source>
        <strain evidence="1 2">FP101781</strain>
    </source>
</reference>
<gene>
    <name evidence="1" type="ORF">FA13DRAFT_1712959</name>
</gene>
<dbReference type="EMBL" id="QPFP01000045">
    <property type="protein sequence ID" value="TEB26781.1"/>
    <property type="molecule type" value="Genomic_DNA"/>
</dbReference>
<keyword evidence="2" id="KW-1185">Reference proteome</keyword>